<evidence type="ECO:0000313" key="3">
    <source>
        <dbReference type="Proteomes" id="UP001590951"/>
    </source>
</evidence>
<sequence>MQGTSGPTIRSASAGDFQLIKEDSSTTLSARVQRERSKRSLQSMTKEDATNFPYRLKRWWEDCSPSSERLEAIAWKVKAFDDQIPYHPLADEMDSLHQTHLSMTDQLSDKDQDHLPEGQTKGTESDQAQALINPQPSSAIETSGAPIHSTILPLTIDGAGILLADLQDGDG</sequence>
<feature type="region of interest" description="Disordered" evidence="1">
    <location>
        <begin position="108"/>
        <end position="128"/>
    </location>
</feature>
<gene>
    <name evidence="2" type="ORF">ABVK25_002991</name>
</gene>
<evidence type="ECO:0000256" key="1">
    <source>
        <dbReference type="SAM" id="MobiDB-lite"/>
    </source>
</evidence>
<organism evidence="2 3">
    <name type="scientific">Lepraria finkii</name>
    <dbReference type="NCBI Taxonomy" id="1340010"/>
    <lineage>
        <taxon>Eukaryota</taxon>
        <taxon>Fungi</taxon>
        <taxon>Dikarya</taxon>
        <taxon>Ascomycota</taxon>
        <taxon>Pezizomycotina</taxon>
        <taxon>Lecanoromycetes</taxon>
        <taxon>OSLEUM clade</taxon>
        <taxon>Lecanoromycetidae</taxon>
        <taxon>Lecanorales</taxon>
        <taxon>Lecanorineae</taxon>
        <taxon>Stereocaulaceae</taxon>
        <taxon>Lepraria</taxon>
    </lineage>
</organism>
<dbReference type="EMBL" id="JBHFEH010000007">
    <property type="protein sequence ID" value="KAL2056597.1"/>
    <property type="molecule type" value="Genomic_DNA"/>
</dbReference>
<protein>
    <submittedName>
        <fullName evidence="2">Uncharacterized protein</fullName>
    </submittedName>
</protein>
<evidence type="ECO:0000313" key="2">
    <source>
        <dbReference type="EMBL" id="KAL2056597.1"/>
    </source>
</evidence>
<comment type="caution">
    <text evidence="2">The sequence shown here is derived from an EMBL/GenBank/DDBJ whole genome shotgun (WGS) entry which is preliminary data.</text>
</comment>
<feature type="compositionally biased region" description="Polar residues" evidence="1">
    <location>
        <begin position="1"/>
        <end position="11"/>
    </location>
</feature>
<accession>A0ABR4BGQ1</accession>
<feature type="region of interest" description="Disordered" evidence="1">
    <location>
        <begin position="1"/>
        <end position="47"/>
    </location>
</feature>
<keyword evidence="3" id="KW-1185">Reference proteome</keyword>
<proteinExistence type="predicted"/>
<dbReference type="Proteomes" id="UP001590951">
    <property type="component" value="Unassembled WGS sequence"/>
</dbReference>
<reference evidence="2 3" key="1">
    <citation type="submission" date="2024-09" db="EMBL/GenBank/DDBJ databases">
        <title>Rethinking Asexuality: The Enigmatic Case of Functional Sexual Genes in Lepraria (Stereocaulaceae).</title>
        <authorList>
            <person name="Doellman M."/>
            <person name="Sun Y."/>
            <person name="Barcenas-Pena A."/>
            <person name="Lumbsch H.T."/>
            <person name="Grewe F."/>
        </authorList>
    </citation>
    <scope>NUCLEOTIDE SEQUENCE [LARGE SCALE GENOMIC DNA]</scope>
    <source>
        <strain evidence="2 3">Grewe 0041</strain>
    </source>
</reference>
<name>A0ABR4BGQ1_9LECA</name>